<gene>
    <name evidence="1" type="ORF">F902_00634</name>
</gene>
<evidence type="ECO:0000313" key="1">
    <source>
        <dbReference type="EMBL" id="ENX61597.1"/>
    </source>
</evidence>
<organism evidence="1 2">
    <name type="scientific">Acinetobacter higginsii</name>
    <dbReference type="NCBI Taxonomy" id="70347"/>
    <lineage>
        <taxon>Bacteria</taxon>
        <taxon>Pseudomonadati</taxon>
        <taxon>Pseudomonadota</taxon>
        <taxon>Gammaproteobacteria</taxon>
        <taxon>Moraxellales</taxon>
        <taxon>Moraxellaceae</taxon>
        <taxon>Acinetobacter</taxon>
    </lineage>
</organism>
<accession>N9TDG3</accession>
<dbReference type="EMBL" id="APRN01000030">
    <property type="protein sequence ID" value="ENX61597.1"/>
    <property type="molecule type" value="Genomic_DNA"/>
</dbReference>
<reference evidence="1 2" key="1">
    <citation type="submission" date="2013-02" db="EMBL/GenBank/DDBJ databases">
        <title>The Genome Sequence of Acinetobacter sp. CIP 70.18.</title>
        <authorList>
            <consortium name="The Broad Institute Genome Sequencing Platform"/>
            <consortium name="The Broad Institute Genome Sequencing Center for Infectious Disease"/>
            <person name="Cerqueira G."/>
            <person name="Feldgarden M."/>
            <person name="Courvalin P."/>
            <person name="Perichon B."/>
            <person name="Grillot-Courvalin C."/>
            <person name="Clermont D."/>
            <person name="Rocha E."/>
            <person name="Yoon E.-J."/>
            <person name="Nemec A."/>
            <person name="Walker B."/>
            <person name="Young S.K."/>
            <person name="Zeng Q."/>
            <person name="Gargeya S."/>
            <person name="Fitzgerald M."/>
            <person name="Haas B."/>
            <person name="Abouelleil A."/>
            <person name="Alvarado L."/>
            <person name="Arachchi H.M."/>
            <person name="Berlin A.M."/>
            <person name="Chapman S.B."/>
            <person name="Dewar J."/>
            <person name="Goldberg J."/>
            <person name="Griggs A."/>
            <person name="Gujja S."/>
            <person name="Hansen M."/>
            <person name="Howarth C."/>
            <person name="Imamovic A."/>
            <person name="Larimer J."/>
            <person name="McCowan C."/>
            <person name="Murphy C."/>
            <person name="Neiman D."/>
            <person name="Pearson M."/>
            <person name="Priest M."/>
            <person name="Roberts A."/>
            <person name="Saif S."/>
            <person name="Shea T."/>
            <person name="Sisk P."/>
            <person name="Sykes S."/>
            <person name="Wortman J."/>
            <person name="Nusbaum C."/>
            <person name="Birren B."/>
        </authorList>
    </citation>
    <scope>NUCLEOTIDE SEQUENCE [LARGE SCALE GENOMIC DNA]</scope>
    <source>
        <strain evidence="1 2">CIP 70.18</strain>
    </source>
</reference>
<protein>
    <submittedName>
        <fullName evidence="1">Uncharacterized protein</fullName>
    </submittedName>
</protein>
<proteinExistence type="predicted"/>
<comment type="caution">
    <text evidence="1">The sequence shown here is derived from an EMBL/GenBank/DDBJ whole genome shotgun (WGS) entry which is preliminary data.</text>
</comment>
<evidence type="ECO:0000313" key="2">
    <source>
        <dbReference type="Proteomes" id="UP000013084"/>
    </source>
</evidence>
<dbReference type="HOGENOM" id="CLU_1860888_0_0_6"/>
<sequence length="137" mass="16101">MAPLDHPFINLDQYDGVLLFVIYHLSSSFFNLNQPYIYYRGWRQGCRLLSNRTRKYGLLNKRFLVTFDLSKVTKASTSDISMSPNLAAVPTTKLRKLFLKTLFNGLYQTIRINLLNRLSARQRHCYPHFLLNQIQQV</sequence>
<dbReference type="AlphaFoldDB" id="N9TDG3"/>
<dbReference type="Proteomes" id="UP000013084">
    <property type="component" value="Unassembled WGS sequence"/>
</dbReference>
<keyword evidence="2" id="KW-1185">Reference proteome</keyword>
<name>N9TDG3_9GAMM</name>